<dbReference type="Pfam" id="PF10080">
    <property type="entry name" value="FtrD-like"/>
    <property type="match status" value="1"/>
</dbReference>
<dbReference type="OrthoDB" id="9792533at2"/>
<dbReference type="AlphaFoldDB" id="A0A4R1Q4X7"/>
<organism evidence="3 4">
    <name type="scientific">Anaerospora hongkongensis</name>
    <dbReference type="NCBI Taxonomy" id="244830"/>
    <lineage>
        <taxon>Bacteria</taxon>
        <taxon>Bacillati</taxon>
        <taxon>Bacillota</taxon>
        <taxon>Negativicutes</taxon>
        <taxon>Selenomonadales</taxon>
        <taxon>Sporomusaceae</taxon>
        <taxon>Anaerospora</taxon>
    </lineage>
</organism>
<feature type="domain" description="Membrane iron-sulfur containing protein FtrD-like" evidence="2">
    <location>
        <begin position="322"/>
        <end position="422"/>
    </location>
</feature>
<keyword evidence="1" id="KW-0472">Membrane</keyword>
<feature type="transmembrane region" description="Helical" evidence="1">
    <location>
        <begin position="106"/>
        <end position="126"/>
    </location>
</feature>
<feature type="transmembrane region" description="Helical" evidence="1">
    <location>
        <begin position="12"/>
        <end position="32"/>
    </location>
</feature>
<evidence type="ECO:0000259" key="2">
    <source>
        <dbReference type="Pfam" id="PF10080"/>
    </source>
</evidence>
<feature type="transmembrane region" description="Helical" evidence="1">
    <location>
        <begin position="181"/>
        <end position="205"/>
    </location>
</feature>
<comment type="caution">
    <text evidence="3">The sequence shown here is derived from an EMBL/GenBank/DDBJ whole genome shotgun (WGS) entry which is preliminary data.</text>
</comment>
<gene>
    <name evidence="3" type="ORF">EV210_108233</name>
</gene>
<feature type="transmembrane region" description="Helical" evidence="1">
    <location>
        <begin position="272"/>
        <end position="292"/>
    </location>
</feature>
<evidence type="ECO:0000313" key="3">
    <source>
        <dbReference type="EMBL" id="TCL36581.1"/>
    </source>
</evidence>
<evidence type="ECO:0000256" key="1">
    <source>
        <dbReference type="SAM" id="Phobius"/>
    </source>
</evidence>
<dbReference type="Proteomes" id="UP000295063">
    <property type="component" value="Unassembled WGS sequence"/>
</dbReference>
<dbReference type="RefSeq" id="WP_132081452.1">
    <property type="nucleotide sequence ID" value="NZ_DAMAKO010000001.1"/>
</dbReference>
<accession>A0A4R1Q4X7</accession>
<feature type="transmembrane region" description="Helical" evidence="1">
    <location>
        <begin position="148"/>
        <end position="169"/>
    </location>
</feature>
<feature type="transmembrane region" description="Helical" evidence="1">
    <location>
        <begin position="77"/>
        <end position="94"/>
    </location>
</feature>
<feature type="transmembrane region" description="Helical" evidence="1">
    <location>
        <begin position="225"/>
        <end position="245"/>
    </location>
</feature>
<proteinExistence type="predicted"/>
<feature type="transmembrane region" description="Helical" evidence="1">
    <location>
        <begin position="44"/>
        <end position="65"/>
    </location>
</feature>
<evidence type="ECO:0000313" key="4">
    <source>
        <dbReference type="Proteomes" id="UP000295063"/>
    </source>
</evidence>
<reference evidence="3 4" key="1">
    <citation type="submission" date="2019-03" db="EMBL/GenBank/DDBJ databases">
        <title>Genomic Encyclopedia of Type Strains, Phase IV (KMG-IV): sequencing the most valuable type-strain genomes for metagenomic binning, comparative biology and taxonomic classification.</title>
        <authorList>
            <person name="Goeker M."/>
        </authorList>
    </citation>
    <scope>NUCLEOTIDE SEQUENCE [LARGE SCALE GENOMIC DNA]</scope>
    <source>
        <strain evidence="3 4">DSM 15969</strain>
    </source>
</reference>
<name>A0A4R1Q4X7_9FIRM</name>
<sequence>MVQYLMAVLQTFIPVVQNITAAVIPVAMLLAFLGKQERENLQSYVWHGVICGLLSSFTVVILRLSSTFIKREIYECIVLGIALLAGILLLNFFWKAKRKGYPESNATIPGKLIFTVAFTLILYRGFEFFYFPANMLIAANPLASLEVLFKVLGCVLGFGLALLTGVAVFRVARVLPVGRLLTVTTVGFIVVMAQQLVVVIQVLLGRGVIPMKKWLLGIMIPLINYQTWFLYALLIVTLALVAILYKGRKATKRDDLNPAQYRKVLITVRKQLNWGTVVAVNLLLVFVLSTAGKAYADQKVEITPAVPVAAVQGAISIPLEKVSDGRLHRFSFRASNGTTLRFIIIKKSGSAYGVGLDACDICGPTGYYEREDQVVCKLCDVVMNKATIGFKGGCNPVPLEYRMTAGKLVIPAAALEKEKGRFK</sequence>
<keyword evidence="4" id="KW-1185">Reference proteome</keyword>
<protein>
    <submittedName>
        <fullName evidence="3">Putative membrane protein</fullName>
    </submittedName>
</protein>
<dbReference type="EMBL" id="SLUI01000008">
    <property type="protein sequence ID" value="TCL36581.1"/>
    <property type="molecule type" value="Genomic_DNA"/>
</dbReference>
<keyword evidence="1" id="KW-1133">Transmembrane helix</keyword>
<dbReference type="InterPro" id="IPR018758">
    <property type="entry name" value="FtrD-like"/>
</dbReference>
<keyword evidence="1" id="KW-0812">Transmembrane</keyword>